<feature type="domain" description="Nudix hydrolase" evidence="2">
    <location>
        <begin position="2"/>
        <end position="148"/>
    </location>
</feature>
<dbReference type="InterPro" id="IPR015797">
    <property type="entry name" value="NUDIX_hydrolase-like_dom_sf"/>
</dbReference>
<dbReference type="EMBL" id="JAHKKG010000011">
    <property type="protein sequence ID" value="MBU2668365.1"/>
    <property type="molecule type" value="Genomic_DNA"/>
</dbReference>
<dbReference type="InterPro" id="IPR020084">
    <property type="entry name" value="NUDIX_hydrolase_CS"/>
</dbReference>
<dbReference type="PROSITE" id="PS00893">
    <property type="entry name" value="NUDIX_BOX"/>
    <property type="match status" value="1"/>
</dbReference>
<dbReference type="CDD" id="cd04663">
    <property type="entry name" value="NUDIX_Hydrolase"/>
    <property type="match status" value="1"/>
</dbReference>
<accession>A0ABS5YY47</accession>
<evidence type="ECO:0000313" key="3">
    <source>
        <dbReference type="EMBL" id="MBU2668365.1"/>
    </source>
</evidence>
<dbReference type="SUPFAM" id="SSF55811">
    <property type="entry name" value="Nudix"/>
    <property type="match status" value="1"/>
</dbReference>
<dbReference type="InterPro" id="IPR000086">
    <property type="entry name" value="NUDIX_hydrolase_dom"/>
</dbReference>
<reference evidence="3 4" key="1">
    <citation type="submission" date="2021-06" db="EMBL/GenBank/DDBJ databases">
        <title>Actinoplanes lichenicola sp. nov., and Actinoplanes ovalisporus sp. nov., isolated from lichen in Thailand.</title>
        <authorList>
            <person name="Saeng-In P."/>
            <person name="Kanchanasin P."/>
            <person name="Yuki M."/>
            <person name="Kudo T."/>
            <person name="Ohkuma M."/>
            <person name="Phongsopitanun W."/>
            <person name="Tanasupawat S."/>
        </authorList>
    </citation>
    <scope>NUCLEOTIDE SEQUENCE [LARGE SCALE GENOMIC DNA]</scope>
    <source>
        <strain evidence="3 4">NBRC 110975</strain>
    </source>
</reference>
<proteinExistence type="predicted"/>
<protein>
    <submittedName>
        <fullName evidence="3">NUDIX domain-containing protein</fullName>
    </submittedName>
</protein>
<evidence type="ECO:0000313" key="4">
    <source>
        <dbReference type="Proteomes" id="UP001519654"/>
    </source>
</evidence>
<evidence type="ECO:0000256" key="1">
    <source>
        <dbReference type="ARBA" id="ARBA00022801"/>
    </source>
</evidence>
<organism evidence="3 4">
    <name type="scientific">Paractinoplanes bogorensis</name>
    <dbReference type="NCBI Taxonomy" id="1610840"/>
    <lineage>
        <taxon>Bacteria</taxon>
        <taxon>Bacillati</taxon>
        <taxon>Actinomycetota</taxon>
        <taxon>Actinomycetes</taxon>
        <taxon>Micromonosporales</taxon>
        <taxon>Micromonosporaceae</taxon>
        <taxon>Paractinoplanes</taxon>
    </lineage>
</organism>
<keyword evidence="4" id="KW-1185">Reference proteome</keyword>
<evidence type="ECO:0000259" key="2">
    <source>
        <dbReference type="PROSITE" id="PS51462"/>
    </source>
</evidence>
<gene>
    <name evidence="3" type="ORF">KOI35_33115</name>
</gene>
<sequence length="148" mass="16462">MLRPQKVVAYIVRDGRLLVFRHADDADFDQSGLQVPAGTVRAGELPEAAVLREAAEETGLETLRVERYLGASEFDMRPYADATHVRHFYHLSVEAPDVEAPDVEARWIAEERGDGGHPPIRFECYWLPPAQGHVLAAGQSALLGRLFD</sequence>
<keyword evidence="1" id="KW-0378">Hydrolase</keyword>
<dbReference type="PROSITE" id="PS51462">
    <property type="entry name" value="NUDIX"/>
    <property type="match status" value="1"/>
</dbReference>
<name>A0ABS5YY47_9ACTN</name>
<comment type="caution">
    <text evidence="3">The sequence shown here is derived from an EMBL/GenBank/DDBJ whole genome shotgun (WGS) entry which is preliminary data.</text>
</comment>
<dbReference type="Pfam" id="PF00293">
    <property type="entry name" value="NUDIX"/>
    <property type="match status" value="1"/>
</dbReference>
<dbReference type="Gene3D" id="3.90.79.10">
    <property type="entry name" value="Nucleoside Triphosphate Pyrophosphohydrolase"/>
    <property type="match status" value="1"/>
</dbReference>
<dbReference type="RefSeq" id="WP_215792626.1">
    <property type="nucleotide sequence ID" value="NZ_JAHKKG010000011.1"/>
</dbReference>
<dbReference type="Proteomes" id="UP001519654">
    <property type="component" value="Unassembled WGS sequence"/>
</dbReference>